<dbReference type="InterPro" id="IPR013783">
    <property type="entry name" value="Ig-like_fold"/>
</dbReference>
<evidence type="ECO:0000256" key="4">
    <source>
        <dbReference type="ARBA" id="ARBA00022723"/>
    </source>
</evidence>
<feature type="region of interest" description="Disordered" evidence="8">
    <location>
        <begin position="504"/>
        <end position="531"/>
    </location>
</feature>
<evidence type="ECO:0000256" key="2">
    <source>
        <dbReference type="ARBA" id="ARBA00022438"/>
    </source>
</evidence>
<keyword evidence="5 9" id="KW-0732">Signal</keyword>
<dbReference type="SUPFAM" id="SSF49785">
    <property type="entry name" value="Galactose-binding domain-like"/>
    <property type="match status" value="1"/>
</dbReference>
<dbReference type="Gene3D" id="2.60.120.380">
    <property type="match status" value="1"/>
</dbReference>
<keyword evidence="3" id="KW-0645">Protease</keyword>
<evidence type="ECO:0000256" key="7">
    <source>
        <dbReference type="ARBA" id="ARBA00022833"/>
    </source>
</evidence>
<dbReference type="Proteomes" id="UP001595705">
    <property type="component" value="Unassembled WGS sequence"/>
</dbReference>
<keyword evidence="4" id="KW-0479">Metal-binding</keyword>
<dbReference type="Pfam" id="PF01483">
    <property type="entry name" value="P_proprotein"/>
    <property type="match status" value="1"/>
</dbReference>
<dbReference type="InterPro" id="IPR022409">
    <property type="entry name" value="PKD/Chitinase_dom"/>
</dbReference>
<evidence type="ECO:0000256" key="3">
    <source>
        <dbReference type="ARBA" id="ARBA00022670"/>
    </source>
</evidence>
<keyword evidence="13" id="KW-1185">Reference proteome</keyword>
<dbReference type="Gene3D" id="2.60.120.260">
    <property type="entry name" value="Galactose-binding domain-like"/>
    <property type="match status" value="1"/>
</dbReference>
<proteinExistence type="predicted"/>
<gene>
    <name evidence="12" type="ORF">ACFONC_02625</name>
</gene>
<evidence type="ECO:0000313" key="12">
    <source>
        <dbReference type="EMBL" id="MFC3715047.1"/>
    </source>
</evidence>
<organism evidence="12 13">
    <name type="scientific">Luteimonas soli</name>
    <dbReference type="NCBI Taxonomy" id="1648966"/>
    <lineage>
        <taxon>Bacteria</taxon>
        <taxon>Pseudomonadati</taxon>
        <taxon>Pseudomonadota</taxon>
        <taxon>Gammaproteobacteria</taxon>
        <taxon>Lysobacterales</taxon>
        <taxon>Lysobacteraceae</taxon>
        <taxon>Luteimonas</taxon>
    </lineage>
</organism>
<dbReference type="Pfam" id="PF04389">
    <property type="entry name" value="Peptidase_M28"/>
    <property type="match status" value="1"/>
</dbReference>
<dbReference type="EMBL" id="JBHRYA010000001">
    <property type="protein sequence ID" value="MFC3715047.1"/>
    <property type="molecule type" value="Genomic_DNA"/>
</dbReference>
<dbReference type="SMART" id="SM00089">
    <property type="entry name" value="PKD"/>
    <property type="match status" value="1"/>
</dbReference>
<evidence type="ECO:0000259" key="11">
    <source>
        <dbReference type="PROSITE" id="PS51829"/>
    </source>
</evidence>
<evidence type="ECO:0000313" key="13">
    <source>
        <dbReference type="Proteomes" id="UP001595705"/>
    </source>
</evidence>
<dbReference type="RefSeq" id="WP_386742064.1">
    <property type="nucleotide sequence ID" value="NZ_JBHRYA010000001.1"/>
</dbReference>
<dbReference type="Pfam" id="PF18911">
    <property type="entry name" value="PKD_4"/>
    <property type="match status" value="1"/>
</dbReference>
<reference evidence="13" key="1">
    <citation type="journal article" date="2019" name="Int. J. Syst. Evol. Microbiol.">
        <title>The Global Catalogue of Microorganisms (GCM) 10K type strain sequencing project: providing services to taxonomists for standard genome sequencing and annotation.</title>
        <authorList>
            <consortium name="The Broad Institute Genomics Platform"/>
            <consortium name="The Broad Institute Genome Sequencing Center for Infectious Disease"/>
            <person name="Wu L."/>
            <person name="Ma J."/>
        </authorList>
    </citation>
    <scope>NUCLEOTIDE SEQUENCE [LARGE SCALE GENOMIC DNA]</scope>
    <source>
        <strain evidence="13">KCTC 42441</strain>
    </source>
</reference>
<protein>
    <submittedName>
        <fullName evidence="12">M20/M25/M40 family metallo-hydrolase</fullName>
    </submittedName>
</protein>
<dbReference type="PROSITE" id="PS50093">
    <property type="entry name" value="PKD"/>
    <property type="match status" value="1"/>
</dbReference>
<dbReference type="InterPro" id="IPR002884">
    <property type="entry name" value="P_dom"/>
</dbReference>
<dbReference type="PROSITE" id="PS51829">
    <property type="entry name" value="P_HOMO_B"/>
    <property type="match status" value="1"/>
</dbReference>
<keyword evidence="7" id="KW-0862">Zinc</keyword>
<dbReference type="InterPro" id="IPR045175">
    <property type="entry name" value="M28_fam"/>
</dbReference>
<name>A0ABV7XFZ6_9GAMM</name>
<evidence type="ECO:0000256" key="8">
    <source>
        <dbReference type="SAM" id="MobiDB-lite"/>
    </source>
</evidence>
<dbReference type="SUPFAM" id="SSF49299">
    <property type="entry name" value="PKD domain"/>
    <property type="match status" value="1"/>
</dbReference>
<evidence type="ECO:0000256" key="6">
    <source>
        <dbReference type="ARBA" id="ARBA00022801"/>
    </source>
</evidence>
<feature type="signal peptide" evidence="9">
    <location>
        <begin position="1"/>
        <end position="27"/>
    </location>
</feature>
<dbReference type="InterPro" id="IPR000601">
    <property type="entry name" value="PKD_dom"/>
</dbReference>
<comment type="cofactor">
    <cofactor evidence="1">
        <name>Ca(2+)</name>
        <dbReference type="ChEBI" id="CHEBI:29108"/>
    </cofactor>
</comment>
<dbReference type="Gene3D" id="2.60.40.10">
    <property type="entry name" value="Immunoglobulins"/>
    <property type="match status" value="1"/>
</dbReference>
<feature type="compositionally biased region" description="Polar residues" evidence="8">
    <location>
        <begin position="504"/>
        <end position="515"/>
    </location>
</feature>
<dbReference type="Gene3D" id="3.40.630.10">
    <property type="entry name" value="Zn peptidases"/>
    <property type="match status" value="1"/>
</dbReference>
<evidence type="ECO:0000259" key="10">
    <source>
        <dbReference type="PROSITE" id="PS50093"/>
    </source>
</evidence>
<dbReference type="InterPro" id="IPR008979">
    <property type="entry name" value="Galactose-bd-like_sf"/>
</dbReference>
<dbReference type="Pfam" id="PF04151">
    <property type="entry name" value="PPC"/>
    <property type="match status" value="1"/>
</dbReference>
<sequence>MKPLSLPALAASAMLAASLAVPAAAQASPQHDARHLGQAVASIAEHDPFAPVFIVASRDTWDNGLRTIARDGVERRDSVGNRLMVARVSAHQLGQVTELVHAREKRCGGYFAFASRAEAEAFLAADRSALARDTVFLAEYTVDNQATVGPWLPQVAEANIRATIEHLSTAWPNRYYSSTHGQAAAEWIRDTWLSLAGGRSDVSAELFTACGNCSTQPSVILTVQGTELPDEVVVLGGHLDSISWSGSGDNMDAPGADDDASGIATLTEVIRIAMASGWQPKRTVKFMGYAAEEVGLRGSNAIAQSFQDQGVDVVGVLQLDMTNYAVGASDDMQLITDYSNAGLQQFVRDVFDEYLAPLGLTRGTYTCGYACSDHASWTSAGYPSAMMFEAGFNNDIHTPDDTLANMGDTAAPSVALAKLGLGFLGELAKTSGGTGGDNQPPVADFSAVPDGLSVVFTDASSDGDGNIASREWEFGDGSGAADANPVHAYAAAGSYDVTLTVTDDDGASSSRTRSVTVDGGDDGGGDGVLEKGVPVTGLSGSSGQSLDFTLEVPAGASELVFTMSGGSGDADLYVKSGSAPTDSSYDCRPYKSGNNESCSFASPSAGTWHVRIKGYSAFSGVSIVGDYATGGEDGGGDGAQTYANTTAFAIGDYATVYSPVTVSGRSGKAPAAVQVDVDIRHTYIGDLRVDLFAPDGSVYLLHNRSGGSSNNIIRSYTIDLSAEDLDGTWRLRVTDRGRGDTGSIESWSITF</sequence>
<evidence type="ECO:0000256" key="5">
    <source>
        <dbReference type="ARBA" id="ARBA00022729"/>
    </source>
</evidence>
<feature type="domain" description="P/Homo B" evidence="11">
    <location>
        <begin position="637"/>
        <end position="751"/>
    </location>
</feature>
<feature type="chain" id="PRO_5045416518" evidence="9">
    <location>
        <begin position="28"/>
        <end position="751"/>
    </location>
</feature>
<dbReference type="InterPro" id="IPR007280">
    <property type="entry name" value="Peptidase_C_arc/bac"/>
</dbReference>
<dbReference type="PANTHER" id="PTHR12147:SF56">
    <property type="entry name" value="AMINOPEPTIDASE YDR415C-RELATED"/>
    <property type="match status" value="1"/>
</dbReference>
<feature type="domain" description="PKD" evidence="10">
    <location>
        <begin position="437"/>
        <end position="517"/>
    </location>
</feature>
<accession>A0ABV7XFZ6</accession>
<dbReference type="CDD" id="cd00146">
    <property type="entry name" value="PKD"/>
    <property type="match status" value="1"/>
</dbReference>
<dbReference type="PANTHER" id="PTHR12147">
    <property type="entry name" value="METALLOPEPTIDASE M28 FAMILY MEMBER"/>
    <property type="match status" value="1"/>
</dbReference>
<dbReference type="InterPro" id="IPR035986">
    <property type="entry name" value="PKD_dom_sf"/>
</dbReference>
<evidence type="ECO:0000256" key="1">
    <source>
        <dbReference type="ARBA" id="ARBA00001913"/>
    </source>
</evidence>
<dbReference type="InterPro" id="IPR007484">
    <property type="entry name" value="Peptidase_M28"/>
</dbReference>
<keyword evidence="2" id="KW-0031">Aminopeptidase</keyword>
<evidence type="ECO:0000256" key="9">
    <source>
        <dbReference type="SAM" id="SignalP"/>
    </source>
</evidence>
<comment type="caution">
    <text evidence="12">The sequence shown here is derived from an EMBL/GenBank/DDBJ whole genome shotgun (WGS) entry which is preliminary data.</text>
</comment>
<keyword evidence="6" id="KW-0378">Hydrolase</keyword>
<dbReference type="SUPFAM" id="SSF53187">
    <property type="entry name" value="Zn-dependent exopeptidases"/>
    <property type="match status" value="1"/>
</dbReference>